<comment type="caution">
    <text evidence="1">The sequence shown here is derived from an EMBL/GenBank/DDBJ whole genome shotgun (WGS) entry which is preliminary data.</text>
</comment>
<protein>
    <submittedName>
        <fullName evidence="1">Uncharacterized protein</fullName>
    </submittedName>
</protein>
<keyword evidence="2" id="KW-1185">Reference proteome</keyword>
<evidence type="ECO:0000313" key="1">
    <source>
        <dbReference type="EMBL" id="RSZ59854.1"/>
    </source>
</evidence>
<dbReference type="EMBL" id="RXLQ01000003">
    <property type="protein sequence ID" value="RSZ59854.1"/>
    <property type="molecule type" value="Genomic_DNA"/>
</dbReference>
<reference evidence="1 2" key="1">
    <citation type="submission" date="2018-12" db="EMBL/GenBank/DDBJ databases">
        <authorList>
            <person name="Yang E."/>
        </authorList>
    </citation>
    <scope>NUCLEOTIDE SEQUENCE [LARGE SCALE GENOMIC DNA]</scope>
    <source>
        <strain evidence="1 2">SOD</strain>
    </source>
</reference>
<sequence>MVLKKKFNVFSMGADSGVGDAEIVARQIGRIALELAKPDALTLQWIREPARLLLDEPGNQRYLVWVCALDCVEGGGASTKTRAAHSWL</sequence>
<dbReference type="AlphaFoldDB" id="A0A430HQQ0"/>
<organism evidence="1 2">
    <name type="scientific">Massilia atriviolacea</name>
    <dbReference type="NCBI Taxonomy" id="2495579"/>
    <lineage>
        <taxon>Bacteria</taxon>
        <taxon>Pseudomonadati</taxon>
        <taxon>Pseudomonadota</taxon>
        <taxon>Betaproteobacteria</taxon>
        <taxon>Burkholderiales</taxon>
        <taxon>Oxalobacteraceae</taxon>
        <taxon>Telluria group</taxon>
        <taxon>Massilia</taxon>
    </lineage>
</organism>
<proteinExistence type="predicted"/>
<evidence type="ECO:0000313" key="2">
    <source>
        <dbReference type="Proteomes" id="UP000278085"/>
    </source>
</evidence>
<dbReference type="Proteomes" id="UP000278085">
    <property type="component" value="Unassembled WGS sequence"/>
</dbReference>
<gene>
    <name evidence="1" type="ORF">EJB06_06605</name>
</gene>
<accession>A0A430HQQ0</accession>
<name>A0A430HQQ0_9BURK</name>
<dbReference type="RefSeq" id="WP_126073216.1">
    <property type="nucleotide sequence ID" value="NZ_CP051166.1"/>
</dbReference>